<dbReference type="AlphaFoldDB" id="A0A182INM0"/>
<dbReference type="EnsemblMetazoa" id="AATE002525-RA">
    <property type="protein sequence ID" value="AATE002525-PA.1"/>
    <property type="gene ID" value="AATE002525"/>
</dbReference>
<protein>
    <submittedName>
        <fullName evidence="1">Uncharacterized protein</fullName>
    </submittedName>
</protein>
<reference evidence="1" key="1">
    <citation type="submission" date="2022-08" db="UniProtKB">
        <authorList>
            <consortium name="EnsemblMetazoa"/>
        </authorList>
    </citation>
    <scope>IDENTIFICATION</scope>
    <source>
        <strain evidence="1">EBRO</strain>
    </source>
</reference>
<sequence>MESGLGIGQTDGDNCASCRPSRVACSACCGVELTMLPGLLGIARKLLGTSRSRRCRRPTERSLTLVSSWCSSVKIWFEMKTSDASWRSALLSVMLVSASNSLSATGMVGAAAYGWRANLDERAMYLGVTTRSSSASLADVLTPSPDFCDFSIMLQARSTKAGTVSSFSCFGISTSVQYCVSSRMTSCRNERKIDTTRLSINEKAS</sequence>
<accession>A0A182INM0</accession>
<evidence type="ECO:0000313" key="1">
    <source>
        <dbReference type="EnsemblMetazoa" id="AATE002525-PA.1"/>
    </source>
</evidence>
<dbReference type="VEuPathDB" id="VectorBase:AATE002525"/>
<name>A0A182INM0_ANOAO</name>
<organism evidence="1">
    <name type="scientific">Anopheles atroparvus</name>
    <name type="common">European mosquito</name>
    <dbReference type="NCBI Taxonomy" id="41427"/>
    <lineage>
        <taxon>Eukaryota</taxon>
        <taxon>Metazoa</taxon>
        <taxon>Ecdysozoa</taxon>
        <taxon>Arthropoda</taxon>
        <taxon>Hexapoda</taxon>
        <taxon>Insecta</taxon>
        <taxon>Pterygota</taxon>
        <taxon>Neoptera</taxon>
        <taxon>Endopterygota</taxon>
        <taxon>Diptera</taxon>
        <taxon>Nematocera</taxon>
        <taxon>Culicoidea</taxon>
        <taxon>Culicidae</taxon>
        <taxon>Anophelinae</taxon>
        <taxon>Anopheles</taxon>
    </lineage>
</organism>
<proteinExistence type="predicted"/>